<dbReference type="GO" id="GO:0005634">
    <property type="term" value="C:nucleus"/>
    <property type="evidence" value="ECO:0007669"/>
    <property type="project" value="TreeGrafter"/>
</dbReference>
<dbReference type="HOGENOM" id="CLU_018294_5_1_1"/>
<dbReference type="AlphaFoldDB" id="F0WW84"/>
<reference evidence="2" key="2">
    <citation type="submission" date="2011-02" db="EMBL/GenBank/DDBJ databases">
        <authorList>
            <person name="MacLean D."/>
        </authorList>
    </citation>
    <scope>NUCLEOTIDE SEQUENCE</scope>
</reference>
<organism evidence="2">
    <name type="scientific">Albugo laibachii Nc14</name>
    <dbReference type="NCBI Taxonomy" id="890382"/>
    <lineage>
        <taxon>Eukaryota</taxon>
        <taxon>Sar</taxon>
        <taxon>Stramenopiles</taxon>
        <taxon>Oomycota</taxon>
        <taxon>Peronosporomycetes</taxon>
        <taxon>Albuginales</taxon>
        <taxon>Albuginaceae</taxon>
        <taxon>Albugo</taxon>
    </lineage>
</organism>
<evidence type="ECO:0000259" key="1">
    <source>
        <dbReference type="Pfam" id="PF03184"/>
    </source>
</evidence>
<dbReference type="PANTHER" id="PTHR19303">
    <property type="entry name" value="TRANSPOSON"/>
    <property type="match status" value="1"/>
</dbReference>
<dbReference type="EMBL" id="FR824360">
    <property type="protein sequence ID" value="CCA25704.1"/>
    <property type="molecule type" value="Genomic_DNA"/>
</dbReference>
<dbReference type="InterPro" id="IPR004875">
    <property type="entry name" value="DDE_SF_endonuclease_dom"/>
</dbReference>
<accession>F0WW84</accession>
<dbReference type="Pfam" id="PF03184">
    <property type="entry name" value="DDE_1"/>
    <property type="match status" value="1"/>
</dbReference>
<dbReference type="GO" id="GO:0003677">
    <property type="term" value="F:DNA binding"/>
    <property type="evidence" value="ECO:0007669"/>
    <property type="project" value="TreeGrafter"/>
</dbReference>
<protein>
    <submittedName>
        <fullName evidence="2">Putative CENPB/ARS binding proteinlike protein</fullName>
    </submittedName>
</protein>
<proteinExistence type="predicted"/>
<sequence>MKQPLRMRVRLTIDQQRTLIQHHANNDALTLHEIGMWVTERFALPRAPIVSNVSQLLKRFRAHLQLLQPCHDANVPASKICLLLDAQLQVCIEECGQWGICITGHLMRLKAERVKDELVTSSVLVTMRSRLLELTFSKGWLYNSQRHHNLNSRRSQGNAGSACAASVEKGFVALRARIVDYEAKDVYNLDETALYYWKPTTKTISTEPISGSKSDMKRLTVTGAANADGTEKLPLLLVGSAVKPRCFEMQSDESHGVQYKNTKNGWIWRALFWEW</sequence>
<dbReference type="InterPro" id="IPR050863">
    <property type="entry name" value="CenT-Element_Derived"/>
</dbReference>
<reference evidence="2" key="1">
    <citation type="journal article" date="2011" name="PLoS Biol.">
        <title>Gene gain and loss during evolution of obligate parasitism in the white rust pathogen of Arabidopsis thaliana.</title>
        <authorList>
            <person name="Kemen E."/>
            <person name="Gardiner A."/>
            <person name="Schultz-Larsen T."/>
            <person name="Kemen A.C."/>
            <person name="Balmuth A.L."/>
            <person name="Robert-Seilaniantz A."/>
            <person name="Bailey K."/>
            <person name="Holub E."/>
            <person name="Studholme D.J."/>
            <person name="Maclean D."/>
            <person name="Jones J.D."/>
        </authorList>
    </citation>
    <scope>NUCLEOTIDE SEQUENCE</scope>
</reference>
<gene>
    <name evidence="2" type="primary">AlNc14C315G10526</name>
    <name evidence="2" type="ORF">ALNC14_118480</name>
</gene>
<feature type="domain" description="DDE-1" evidence="1">
    <location>
        <begin position="217"/>
        <end position="275"/>
    </location>
</feature>
<evidence type="ECO:0000313" key="2">
    <source>
        <dbReference type="EMBL" id="CCA25704.1"/>
    </source>
</evidence>
<dbReference type="PANTHER" id="PTHR19303:SF73">
    <property type="entry name" value="PROTEIN PDC2"/>
    <property type="match status" value="1"/>
</dbReference>
<name>F0WW84_9STRA</name>